<dbReference type="Pfam" id="PF14378">
    <property type="entry name" value="PAP2_3"/>
    <property type="match status" value="1"/>
</dbReference>
<dbReference type="RefSeq" id="WP_312031941.1">
    <property type="nucleotide sequence ID" value="NZ_CP051151.1"/>
</dbReference>
<feature type="transmembrane region" description="Helical" evidence="1">
    <location>
        <begin position="200"/>
        <end position="217"/>
    </location>
</feature>
<keyword evidence="4" id="KW-1185">Reference proteome</keyword>
<evidence type="ECO:0000313" key="4">
    <source>
        <dbReference type="Proteomes" id="UP000512167"/>
    </source>
</evidence>
<keyword evidence="1" id="KW-1133">Transmembrane helix</keyword>
<dbReference type="Proteomes" id="UP000512167">
    <property type="component" value="Chromosome"/>
</dbReference>
<protein>
    <recommendedName>
        <fullName evidence="2">Inositolphosphotransferase Aur1/Ipt1 domain-containing protein</fullName>
    </recommendedName>
</protein>
<accession>A0A7L6N214</accession>
<dbReference type="InterPro" id="IPR026841">
    <property type="entry name" value="Aur1/Ipt1"/>
</dbReference>
<keyword evidence="1" id="KW-0812">Transmembrane</keyword>
<reference evidence="3 4" key="1">
    <citation type="submission" date="2020-04" db="EMBL/GenBank/DDBJ databases">
        <authorList>
            <person name="Zheng R.K."/>
            <person name="Sun C.M."/>
        </authorList>
    </citation>
    <scope>NUCLEOTIDE SEQUENCE [LARGE SCALE GENOMIC DNA]</scope>
    <source>
        <strain evidence="4">zrk29</strain>
    </source>
</reference>
<sequence length="243" mass="28709">MEIAKVKKLLIPLSVALLFLLVNYFGNQIYAEVFGNPGKDYSYIFYNLNQSVPFLAWTIYPYIIAYPFWFFAFIYISYRSEKNMYIITTLAMITFTICGVWYFFWQSDVEAWRVTSGLFLDNNYLTPRTDLSFTESIVMWIYQKAGPRNALPSMHTISSWIAIVGVRNDKTMPKVNKIIIYTLSISIIIATQTLKQHYIIDLIVGIILTEGFYWIIIKYKWHENVCNFFKKINIRFNLEKKED</sequence>
<proteinExistence type="predicted"/>
<dbReference type="KEGG" id="tbk:HF295_00785"/>
<feature type="transmembrane region" description="Helical" evidence="1">
    <location>
        <begin position="85"/>
        <end position="104"/>
    </location>
</feature>
<dbReference type="GO" id="GO:0016020">
    <property type="term" value="C:membrane"/>
    <property type="evidence" value="ECO:0007669"/>
    <property type="project" value="UniProtKB-SubCell"/>
</dbReference>
<organism evidence="3 4">
    <name type="scientific">Hujiaoplasma nucleasis</name>
    <dbReference type="NCBI Taxonomy" id="2725268"/>
    <lineage>
        <taxon>Bacteria</taxon>
        <taxon>Bacillati</taxon>
        <taxon>Mycoplasmatota</taxon>
        <taxon>Mollicutes</taxon>
        <taxon>Candidatus Izemoplasmatales</taxon>
        <taxon>Hujiaoplasmataceae</taxon>
        <taxon>Hujiaoplasma</taxon>
    </lineage>
</organism>
<feature type="transmembrane region" description="Helical" evidence="1">
    <location>
        <begin position="55"/>
        <end position="78"/>
    </location>
</feature>
<feature type="domain" description="Inositolphosphotransferase Aur1/Ipt1" evidence="2">
    <location>
        <begin position="57"/>
        <end position="211"/>
    </location>
</feature>
<evidence type="ECO:0000313" key="3">
    <source>
        <dbReference type="EMBL" id="QLY39472.1"/>
    </source>
</evidence>
<keyword evidence="1" id="KW-0472">Membrane</keyword>
<evidence type="ECO:0000259" key="2">
    <source>
        <dbReference type="Pfam" id="PF14378"/>
    </source>
</evidence>
<dbReference type="AlphaFoldDB" id="A0A7L6N214"/>
<dbReference type="EMBL" id="CP051151">
    <property type="protein sequence ID" value="QLY39472.1"/>
    <property type="molecule type" value="Genomic_DNA"/>
</dbReference>
<name>A0A7L6N214_9MOLU</name>
<gene>
    <name evidence="3" type="ORF">HF295_00785</name>
</gene>
<evidence type="ECO:0000256" key="1">
    <source>
        <dbReference type="SAM" id="Phobius"/>
    </source>
</evidence>